<dbReference type="AlphaFoldDB" id="A0A375YHP4"/>
<sequence length="409" mass="45171">MRRADQMTVAHLLSFLKARGHVVDLFCINTGASASSEDLAWLRGACREVHLYRFGKISSIARAVFGILKTRPLQVGLFSHPEQRREVRSRIGAGDYDIVYTYYFRSAEITRDTGRPAGELPRPNDKRPATFLALQLSQTLNSRRIAQNAPNLALRILYKAESRLVAAYESRIWQSFTHSVLIGSRDVEEISKNCRAQGVTPINNYVFGAHGTDVSRFAPRTDIAERPHHIVFSGVMRTPTNVHAVQWFAQNVWPHVRTALPDATWTIVGREPSAEVRELDKLPGVTVAGTVPDPAVYMAEAAVCINPMQAGGGMQNKLIEYLAMSKAIVATPVANEGIGATPGEHLLVAETAGDFAAAVIALLNDPERRSVLGAAGRTFVLENWTWESHWLRLEENFYAALPPHDGARS</sequence>
<dbReference type="SUPFAM" id="SSF53756">
    <property type="entry name" value="UDP-Glycosyltransferase/glycogen phosphorylase"/>
    <property type="match status" value="1"/>
</dbReference>
<evidence type="ECO:0000313" key="2">
    <source>
        <dbReference type="Proteomes" id="UP000252008"/>
    </source>
</evidence>
<dbReference type="PANTHER" id="PTHR12526:SF600">
    <property type="entry name" value="GLYCOSYL TRANSFERASE GROUP 1"/>
    <property type="match status" value="1"/>
</dbReference>
<dbReference type="Pfam" id="PF13692">
    <property type="entry name" value="Glyco_trans_1_4"/>
    <property type="match status" value="1"/>
</dbReference>
<proteinExistence type="predicted"/>
<gene>
    <name evidence="1" type="ORF">MPP7335_02381</name>
</gene>
<protein>
    <submittedName>
        <fullName evidence="1">Glycosyl transferase group 1 [Beijerinckia indica subsp. indica ATCC 9039]</fullName>
    </submittedName>
</protein>
<dbReference type="Gene3D" id="3.40.50.2000">
    <property type="entry name" value="Glycogen Phosphorylase B"/>
    <property type="match status" value="2"/>
</dbReference>
<keyword evidence="2" id="KW-1185">Reference proteome</keyword>
<dbReference type="EMBL" id="UEGS01000001">
    <property type="protein sequence ID" value="SRX80637.1"/>
    <property type="molecule type" value="Genomic_DNA"/>
</dbReference>
<keyword evidence="1" id="KW-0808">Transferase</keyword>
<evidence type="ECO:0000313" key="1">
    <source>
        <dbReference type="EMBL" id="SRX80637.1"/>
    </source>
</evidence>
<accession>A0A375YHP4</accession>
<dbReference type="GO" id="GO:0016757">
    <property type="term" value="F:glycosyltransferase activity"/>
    <property type="evidence" value="ECO:0007669"/>
    <property type="project" value="TreeGrafter"/>
</dbReference>
<dbReference type="PANTHER" id="PTHR12526">
    <property type="entry name" value="GLYCOSYLTRANSFERASE"/>
    <property type="match status" value="1"/>
</dbReference>
<dbReference type="STRING" id="39692.BST38_10085"/>
<organism evidence="1 2">
    <name type="scientific">Mycolicibacterium parafortuitum</name>
    <name type="common">Mycobacterium parafortuitum</name>
    <dbReference type="NCBI Taxonomy" id="39692"/>
    <lineage>
        <taxon>Bacteria</taxon>
        <taxon>Bacillati</taxon>
        <taxon>Actinomycetota</taxon>
        <taxon>Actinomycetes</taxon>
        <taxon>Mycobacteriales</taxon>
        <taxon>Mycobacteriaceae</taxon>
        <taxon>Mycolicibacterium</taxon>
    </lineage>
</organism>
<name>A0A375YHP4_MYCPF</name>
<reference evidence="1 2" key="1">
    <citation type="submission" date="2018-05" db="EMBL/GenBank/DDBJ databases">
        <authorList>
            <consortium name="IHU Genomes"/>
        </authorList>
    </citation>
    <scope>NUCLEOTIDE SEQUENCE [LARGE SCALE GENOMIC DNA]</scope>
    <source>
        <strain evidence="1 2">P7335</strain>
    </source>
</reference>
<dbReference type="CDD" id="cd03801">
    <property type="entry name" value="GT4_PimA-like"/>
    <property type="match status" value="1"/>
</dbReference>
<dbReference type="Proteomes" id="UP000252008">
    <property type="component" value="Unassembled WGS sequence"/>
</dbReference>